<evidence type="ECO:0000256" key="2">
    <source>
        <dbReference type="ARBA" id="ARBA00023287"/>
    </source>
</evidence>
<dbReference type="Proteomes" id="UP000494265">
    <property type="component" value="Unassembled WGS sequence"/>
</dbReference>
<protein>
    <recommendedName>
        <fullName evidence="7">Prepilin-type N-terminal cleavage/methylation domain-containing protein</fullName>
    </recommendedName>
</protein>
<dbReference type="Proteomes" id="UP000494178">
    <property type="component" value="Unassembled WGS sequence"/>
</dbReference>
<keyword evidence="3" id="KW-1133">Transmembrane helix</keyword>
<reference evidence="6" key="1">
    <citation type="submission" date="2019-10" db="EMBL/GenBank/DDBJ databases">
        <title>Lactobacillus agilis SN811 Whole Genome Sequencing Project.</title>
        <authorList>
            <person name="Suzuki S."/>
            <person name="Endo A."/>
            <person name="Maeno S."/>
            <person name="Shiwa Y."/>
            <person name="Matsutani M."/>
            <person name="Kajikawa A."/>
        </authorList>
    </citation>
    <scope>NUCLEOTIDE SEQUENCE</scope>
    <source>
        <strain evidence="6">SN811</strain>
    </source>
</reference>
<evidence type="ECO:0000313" key="4">
    <source>
        <dbReference type="EMBL" id="GET05603.1"/>
    </source>
</evidence>
<gene>
    <name evidence="6" type="ORF">SN811_08790</name>
    <name evidence="5" type="ORF">SY111_10150</name>
    <name evidence="4" type="ORF">SY212_06330</name>
</gene>
<evidence type="ECO:0000313" key="6">
    <source>
        <dbReference type="EMBL" id="GET12379.1"/>
    </source>
</evidence>
<organism evidence="6">
    <name type="scientific">Ligilactobacillus agilis</name>
    <dbReference type="NCBI Taxonomy" id="1601"/>
    <lineage>
        <taxon>Bacteria</taxon>
        <taxon>Bacillati</taxon>
        <taxon>Bacillota</taxon>
        <taxon>Bacilli</taxon>
        <taxon>Lactobacillales</taxon>
        <taxon>Lactobacillaceae</taxon>
        <taxon>Ligilactobacillus</taxon>
    </lineage>
</organism>
<dbReference type="NCBIfam" id="TIGR02532">
    <property type="entry name" value="IV_pilin_GFxxxE"/>
    <property type="match status" value="1"/>
</dbReference>
<keyword evidence="3" id="KW-0472">Membrane</keyword>
<feature type="transmembrane region" description="Helical" evidence="3">
    <location>
        <begin position="21"/>
        <end position="41"/>
    </location>
</feature>
<comment type="caution">
    <text evidence="6">The sequence shown here is derived from an EMBL/GenBank/DDBJ whole genome shotgun (WGS) entry which is preliminary data.</text>
</comment>
<evidence type="ECO:0008006" key="7">
    <source>
        <dbReference type="Google" id="ProtNLM"/>
    </source>
</evidence>
<dbReference type="EMBL" id="BLAM01000060">
    <property type="protein sequence ID" value="GET05603.1"/>
    <property type="molecule type" value="Genomic_DNA"/>
</dbReference>
<comment type="subcellular location">
    <subcellularLocation>
        <location evidence="1">Cell surface</location>
    </subcellularLocation>
</comment>
<dbReference type="GO" id="GO:0030420">
    <property type="term" value="P:establishment of competence for transformation"/>
    <property type="evidence" value="ECO:0007669"/>
    <property type="project" value="UniProtKB-KW"/>
</dbReference>
<dbReference type="GO" id="GO:0009986">
    <property type="term" value="C:cell surface"/>
    <property type="evidence" value="ECO:0007669"/>
    <property type="project" value="UniProtKB-SubCell"/>
</dbReference>
<evidence type="ECO:0000313" key="5">
    <source>
        <dbReference type="EMBL" id="GET08391.1"/>
    </source>
</evidence>
<dbReference type="Pfam" id="PF15980">
    <property type="entry name" value="ComGF"/>
    <property type="match status" value="1"/>
</dbReference>
<keyword evidence="3" id="KW-0812">Transmembrane</keyword>
<evidence type="ECO:0000256" key="1">
    <source>
        <dbReference type="ARBA" id="ARBA00004241"/>
    </source>
</evidence>
<reference evidence="5" key="2">
    <citation type="submission" date="2019-10" db="EMBL/GenBank/DDBJ databases">
        <title>Lactobacillus agilis SY111 Whole Genome Sequencing Project.</title>
        <authorList>
            <person name="Suzuki S."/>
            <person name="Endo A."/>
            <person name="Maeno S."/>
            <person name="Shiwa Y."/>
            <person name="Matsutani M."/>
            <person name="Kajikawa A."/>
        </authorList>
    </citation>
    <scope>NUCLEOTIDE SEQUENCE</scope>
    <source>
        <strain evidence="5">SY111</strain>
    </source>
</reference>
<dbReference type="InterPro" id="IPR016977">
    <property type="entry name" value="ComGF"/>
</dbReference>
<dbReference type="Proteomes" id="UP000494160">
    <property type="component" value="Unassembled WGS sequence"/>
</dbReference>
<proteinExistence type="predicted"/>
<name>A0A6F9Y4C7_9LACO</name>
<dbReference type="EMBL" id="BLAN01000067">
    <property type="protein sequence ID" value="GET08391.1"/>
    <property type="molecule type" value="Genomic_DNA"/>
</dbReference>
<accession>A0A6F9Y4C7</accession>
<dbReference type="InterPro" id="IPR012902">
    <property type="entry name" value="N_methyl_site"/>
</dbReference>
<dbReference type="AlphaFoldDB" id="A0A6F9Y4C7"/>
<dbReference type="Pfam" id="PF07963">
    <property type="entry name" value="N_methyl"/>
    <property type="match status" value="1"/>
</dbReference>
<reference evidence="4" key="3">
    <citation type="submission" date="2019-10" db="EMBL/GenBank/DDBJ databases">
        <title>Lactobacillus agilis SY212 Whole Genome Sequencing Project.</title>
        <authorList>
            <person name="Suzuki S."/>
            <person name="Endo A."/>
            <person name="Maeno S."/>
            <person name="Shiwa Y."/>
            <person name="Matsutani M."/>
            <person name="Kajikawa A."/>
        </authorList>
    </citation>
    <scope>NUCLEOTIDE SEQUENCE</scope>
    <source>
        <strain evidence="4">SY212</strain>
    </source>
</reference>
<keyword evidence="2" id="KW-0178">Competence</keyword>
<dbReference type="EMBL" id="BLAP01000030">
    <property type="protein sequence ID" value="GET12379.1"/>
    <property type="molecule type" value="Genomic_DNA"/>
</dbReference>
<sequence>MWLMELRSKKRHKAFTLLETIIALVVTSIGLSLFMGFMLNLKSNLSSVRQDDLAQVEQLVSVLKTRGLSLEYKGTSFGNVVFYSPPRQANYQLKYERNKIWLNQDGQGYMPLLFDVEAFKTKWHDENYTLDLEVKLHGKVIKREVVFAKAKPPKEKQAPKNEG</sequence>
<evidence type="ECO:0000256" key="3">
    <source>
        <dbReference type="SAM" id="Phobius"/>
    </source>
</evidence>